<dbReference type="GeneID" id="303367135"/>
<evidence type="ECO:0000313" key="1">
    <source>
        <dbReference type="EMBL" id="SJZ67006.1"/>
    </source>
</evidence>
<dbReference type="EMBL" id="FUXC01000004">
    <property type="protein sequence ID" value="SJZ67006.1"/>
    <property type="molecule type" value="Genomic_DNA"/>
</dbReference>
<name>A0A1T4MJI7_9SPIR</name>
<sequence length="90" mass="10164">MVRGWKSETDGELILLPGVDGKLALVFSTNGNKVKKLDGIIKKLTKSVSNGIFLFPALFWYRLTSIIQFRNSKQTLVNGLYNLYAEKINE</sequence>
<dbReference type="Proteomes" id="UP000190395">
    <property type="component" value="Unassembled WGS sequence"/>
</dbReference>
<dbReference type="AlphaFoldDB" id="A0A1T4MJI7"/>
<dbReference type="STRING" id="225004.SAMN02745152_00877"/>
<protein>
    <submittedName>
        <fullName evidence="1">Uncharacterized protein</fullName>
    </submittedName>
</protein>
<organism evidence="1 2">
    <name type="scientific">Treponema berlinense</name>
    <dbReference type="NCBI Taxonomy" id="225004"/>
    <lineage>
        <taxon>Bacteria</taxon>
        <taxon>Pseudomonadati</taxon>
        <taxon>Spirochaetota</taxon>
        <taxon>Spirochaetia</taxon>
        <taxon>Spirochaetales</taxon>
        <taxon>Treponemataceae</taxon>
        <taxon>Treponema</taxon>
    </lineage>
</organism>
<dbReference type="RefSeq" id="WP_078930633.1">
    <property type="nucleotide sequence ID" value="NZ_FUXC01000004.1"/>
</dbReference>
<proteinExistence type="predicted"/>
<dbReference type="OrthoDB" id="362534at2"/>
<gene>
    <name evidence="1" type="ORF">SAMN02745152_00877</name>
</gene>
<accession>A0A1T4MJI7</accession>
<reference evidence="1 2" key="1">
    <citation type="submission" date="2017-02" db="EMBL/GenBank/DDBJ databases">
        <authorList>
            <person name="Peterson S.W."/>
        </authorList>
    </citation>
    <scope>NUCLEOTIDE SEQUENCE [LARGE SCALE GENOMIC DNA]</scope>
    <source>
        <strain evidence="1 2">ATCC BAA-909</strain>
    </source>
</reference>
<keyword evidence="2" id="KW-1185">Reference proteome</keyword>
<evidence type="ECO:0000313" key="2">
    <source>
        <dbReference type="Proteomes" id="UP000190395"/>
    </source>
</evidence>